<feature type="compositionally biased region" description="Low complexity" evidence="3">
    <location>
        <begin position="253"/>
        <end position="266"/>
    </location>
</feature>
<sequence length="380" mass="41793">MLDQVLPEAEVKSLETVDVYIATIEPKQTNQVIKFIRSKLPATQSLDHIKQIRKTTTDAGELALSAQDLGQLLEQAGLASIVTPRIHGVPKHPPLTRAQFEVWKAAWPTTFREDTNRHPEISNEDEAAIVGHIQSAWEHTAEAASKGELPIVAMIVDPSTQKVMATSYDTRTSTGHILQHAVMNCVEAVAKRERDGCQSQINQHRQRQSHTIDGKTTTTALTTKNGSEAASGRESLLSPICGEKRKKNPVNDTESSASSPESTATPLLRDEEAGDSDVKRVKKAYLCTGYDVYLTHEPCVMCSMALVHSRVGRVFYTVPMVASGGLGSQHKIHSHPNLNHHFFVYRQVGYQAQQDRVKGQCGDDGSVDELLALESQKIDC</sequence>
<feature type="compositionally biased region" description="Polar residues" evidence="3">
    <location>
        <begin position="197"/>
        <end position="215"/>
    </location>
</feature>
<evidence type="ECO:0000313" key="6">
    <source>
        <dbReference type="Proteomes" id="UP001194696"/>
    </source>
</evidence>
<dbReference type="Proteomes" id="UP001194696">
    <property type="component" value="Unassembled WGS sequence"/>
</dbReference>
<feature type="domain" description="CMP/dCMP-type deaminase" evidence="4">
    <location>
        <begin position="193"/>
        <end position="345"/>
    </location>
</feature>
<evidence type="ECO:0000256" key="2">
    <source>
        <dbReference type="ARBA" id="ARBA00038160"/>
    </source>
</evidence>
<dbReference type="SUPFAM" id="SSF53927">
    <property type="entry name" value="Cytidine deaminase-like"/>
    <property type="match status" value="1"/>
</dbReference>
<dbReference type="PANTHER" id="PTHR11079:SF156">
    <property type="entry name" value="INACTIVE TRNA-SPECIFIC ADENOSINE DEAMINASE-LIKE PROTEIN 3-RELATED"/>
    <property type="match status" value="1"/>
</dbReference>
<dbReference type="InterPro" id="IPR016193">
    <property type="entry name" value="Cytidine_deaminase-like"/>
</dbReference>
<reference evidence="5 6" key="1">
    <citation type="journal article" date="2020" name="Fungal Divers.">
        <title>Resolving the Mortierellaceae phylogeny through synthesis of multi-gene phylogenetics and phylogenomics.</title>
        <authorList>
            <person name="Vandepol N."/>
            <person name="Liber J."/>
            <person name="Desiro A."/>
            <person name="Na H."/>
            <person name="Kennedy M."/>
            <person name="Barry K."/>
            <person name="Grigoriev I.V."/>
            <person name="Miller A.N."/>
            <person name="O'Donnell K."/>
            <person name="Stajich J.E."/>
            <person name="Bonito G."/>
        </authorList>
    </citation>
    <scope>NUCLEOTIDE SEQUENCE [LARGE SCALE GENOMIC DNA]</scope>
    <source>
        <strain evidence="5 6">AD045</strain>
    </source>
</reference>
<dbReference type="PROSITE" id="PS51747">
    <property type="entry name" value="CYT_DCMP_DEAMINASES_2"/>
    <property type="match status" value="1"/>
</dbReference>
<dbReference type="EMBL" id="JAAAIM010000787">
    <property type="protein sequence ID" value="KAG0284313.1"/>
    <property type="molecule type" value="Genomic_DNA"/>
</dbReference>
<dbReference type="CDD" id="cd01285">
    <property type="entry name" value="nucleoside_deaminase"/>
    <property type="match status" value="1"/>
</dbReference>
<evidence type="ECO:0000256" key="3">
    <source>
        <dbReference type="SAM" id="MobiDB-lite"/>
    </source>
</evidence>
<gene>
    <name evidence="5" type="primary">ADAT3</name>
    <name evidence="5" type="ORF">BGZ96_011306</name>
</gene>
<keyword evidence="1" id="KW-0819">tRNA processing</keyword>
<comment type="caution">
    <text evidence="5">The sequence shown here is derived from an EMBL/GenBank/DDBJ whole genome shotgun (WGS) entry which is preliminary data.</text>
</comment>
<accession>A0ABQ7JT75</accession>
<evidence type="ECO:0000259" key="4">
    <source>
        <dbReference type="PROSITE" id="PS51747"/>
    </source>
</evidence>
<dbReference type="Gene3D" id="3.40.140.10">
    <property type="entry name" value="Cytidine Deaminase, domain 2"/>
    <property type="match status" value="1"/>
</dbReference>
<dbReference type="Pfam" id="PF00383">
    <property type="entry name" value="dCMP_cyt_deam_1"/>
    <property type="match status" value="1"/>
</dbReference>
<feature type="region of interest" description="Disordered" evidence="3">
    <location>
        <begin position="197"/>
        <end position="275"/>
    </location>
</feature>
<evidence type="ECO:0000256" key="1">
    <source>
        <dbReference type="ARBA" id="ARBA00022694"/>
    </source>
</evidence>
<keyword evidence="6" id="KW-1185">Reference proteome</keyword>
<evidence type="ECO:0000313" key="5">
    <source>
        <dbReference type="EMBL" id="KAG0284313.1"/>
    </source>
</evidence>
<proteinExistence type="inferred from homology"/>
<comment type="similarity">
    <text evidence="2">Belongs to the cytidine and deoxycytidylate deaminase family. ADAT3 subfamily.</text>
</comment>
<dbReference type="InterPro" id="IPR002125">
    <property type="entry name" value="CMP_dCMP_dom"/>
</dbReference>
<dbReference type="PANTHER" id="PTHR11079">
    <property type="entry name" value="CYTOSINE DEAMINASE FAMILY MEMBER"/>
    <property type="match status" value="1"/>
</dbReference>
<organism evidence="5 6">
    <name type="scientific">Linnemannia gamsii</name>
    <dbReference type="NCBI Taxonomy" id="64522"/>
    <lineage>
        <taxon>Eukaryota</taxon>
        <taxon>Fungi</taxon>
        <taxon>Fungi incertae sedis</taxon>
        <taxon>Mucoromycota</taxon>
        <taxon>Mortierellomycotina</taxon>
        <taxon>Mortierellomycetes</taxon>
        <taxon>Mortierellales</taxon>
        <taxon>Mortierellaceae</taxon>
        <taxon>Linnemannia</taxon>
    </lineage>
</organism>
<protein>
    <submittedName>
        <fullName evidence="5">Adenosine deaminase, tRNA-specific 3</fullName>
    </submittedName>
</protein>
<name>A0ABQ7JT75_9FUNG</name>